<keyword evidence="2" id="KW-1185">Reference proteome</keyword>
<accession>A0AAP0CBP2</accession>
<evidence type="ECO:0000313" key="1">
    <source>
        <dbReference type="EMBL" id="KAK9053425.1"/>
    </source>
</evidence>
<organism evidence="1 2">
    <name type="scientific">Deinandra increscens subsp. villosa</name>
    <dbReference type="NCBI Taxonomy" id="3103831"/>
    <lineage>
        <taxon>Eukaryota</taxon>
        <taxon>Viridiplantae</taxon>
        <taxon>Streptophyta</taxon>
        <taxon>Embryophyta</taxon>
        <taxon>Tracheophyta</taxon>
        <taxon>Spermatophyta</taxon>
        <taxon>Magnoliopsida</taxon>
        <taxon>eudicotyledons</taxon>
        <taxon>Gunneridae</taxon>
        <taxon>Pentapetalae</taxon>
        <taxon>asterids</taxon>
        <taxon>campanulids</taxon>
        <taxon>Asterales</taxon>
        <taxon>Asteraceae</taxon>
        <taxon>Asteroideae</taxon>
        <taxon>Heliantheae alliance</taxon>
        <taxon>Madieae</taxon>
        <taxon>Madiinae</taxon>
        <taxon>Deinandra</taxon>
    </lineage>
</organism>
<evidence type="ECO:0000313" key="2">
    <source>
        <dbReference type="Proteomes" id="UP001408789"/>
    </source>
</evidence>
<comment type="caution">
    <text evidence="1">The sequence shown here is derived from an EMBL/GenBank/DDBJ whole genome shotgun (WGS) entry which is preliminary data.</text>
</comment>
<gene>
    <name evidence="1" type="ORF">SSX86_030059</name>
</gene>
<evidence type="ECO:0008006" key="3">
    <source>
        <dbReference type="Google" id="ProtNLM"/>
    </source>
</evidence>
<proteinExistence type="predicted"/>
<protein>
    <recommendedName>
        <fullName evidence="3">Reverse transcriptase zinc-binding domain-containing protein</fullName>
    </recommendedName>
</protein>
<dbReference type="EMBL" id="JBCNJP010000027">
    <property type="protein sequence ID" value="KAK9053425.1"/>
    <property type="molecule type" value="Genomic_DNA"/>
</dbReference>
<name>A0AAP0CBP2_9ASTR</name>
<sequence length="175" mass="19557">MIYNARLHASDLVATIVDKGVPAEWNIETLALSPDFLDKTVWFSDNVSKDFSASVAWESIRYHLPNVQWASSIGLQNSSTAWDDILASLITSARSKSFDAVISRIGVAAVAYYVWQERNNRLFHNQTRPPDILAGVILETIRLRLLSLTCKKTAFVEARLVDWGILDDTVFDNGG</sequence>
<dbReference type="AlphaFoldDB" id="A0AAP0CBP2"/>
<dbReference type="Proteomes" id="UP001408789">
    <property type="component" value="Unassembled WGS sequence"/>
</dbReference>
<reference evidence="1 2" key="1">
    <citation type="submission" date="2024-04" db="EMBL/GenBank/DDBJ databases">
        <title>The reference genome of an endangered Asteraceae, Deinandra increscens subsp. villosa, native to the Central Coast of California.</title>
        <authorList>
            <person name="Guilliams M."/>
            <person name="Hasenstab-Lehman K."/>
            <person name="Meyer R."/>
            <person name="Mcevoy S."/>
        </authorList>
    </citation>
    <scope>NUCLEOTIDE SEQUENCE [LARGE SCALE GENOMIC DNA]</scope>
    <source>
        <tissue evidence="1">Leaf</tissue>
    </source>
</reference>